<comment type="caution">
    <text evidence="5">The sequence shown here is derived from an EMBL/GenBank/DDBJ whole genome shotgun (WGS) entry which is preliminary data.</text>
</comment>
<dbReference type="PANTHER" id="PTHR43537">
    <property type="entry name" value="TRANSCRIPTIONAL REGULATOR, GNTR FAMILY"/>
    <property type="match status" value="1"/>
</dbReference>
<dbReference type="SUPFAM" id="SSF46785">
    <property type="entry name" value="Winged helix' DNA-binding domain"/>
    <property type="match status" value="1"/>
</dbReference>
<dbReference type="InterPro" id="IPR036388">
    <property type="entry name" value="WH-like_DNA-bd_sf"/>
</dbReference>
<dbReference type="InterPro" id="IPR036390">
    <property type="entry name" value="WH_DNA-bd_sf"/>
</dbReference>
<evidence type="ECO:0000313" key="5">
    <source>
        <dbReference type="EMBL" id="MPM19260.1"/>
    </source>
</evidence>
<dbReference type="EMBL" id="VSSQ01003143">
    <property type="protein sequence ID" value="MPM19260.1"/>
    <property type="molecule type" value="Genomic_DNA"/>
</dbReference>
<dbReference type="PROSITE" id="PS50949">
    <property type="entry name" value="HTH_GNTR"/>
    <property type="match status" value="1"/>
</dbReference>
<protein>
    <submittedName>
        <fullName evidence="5">HTH-type transcriptional regulator LutR</fullName>
    </submittedName>
</protein>
<sequence length="230" mass="26118">MQLEKIQYAPPKIPELVMKALVAAIDSGHIRVGEELPSERDLAETLGVGRGSLRECFAILEFLGAIENRGNRKVVVRDADYIQKAMSFVRLSNQPDIRQDFNEFRRINEVAIVELACQRATEEDMATIREAVCNLDAEPDNYMNDVAFHDALAEASHNVMLAATIHLVGSLLADVRRRFFGLPDYQQRTQDSHHAIYEAVKARNPELAKREMTLHLGIVDEFLQKYPERD</sequence>
<organism evidence="5">
    <name type="scientific">bioreactor metagenome</name>
    <dbReference type="NCBI Taxonomy" id="1076179"/>
    <lineage>
        <taxon>unclassified sequences</taxon>
        <taxon>metagenomes</taxon>
        <taxon>ecological metagenomes</taxon>
    </lineage>
</organism>
<dbReference type="PRINTS" id="PR00035">
    <property type="entry name" value="HTHGNTR"/>
</dbReference>
<evidence type="ECO:0000259" key="4">
    <source>
        <dbReference type="PROSITE" id="PS50949"/>
    </source>
</evidence>
<accession>A0A644XSP5</accession>
<dbReference type="SMART" id="SM00895">
    <property type="entry name" value="FCD"/>
    <property type="match status" value="1"/>
</dbReference>
<dbReference type="AlphaFoldDB" id="A0A644XSP5"/>
<evidence type="ECO:0000256" key="3">
    <source>
        <dbReference type="ARBA" id="ARBA00023163"/>
    </source>
</evidence>
<dbReference type="InterPro" id="IPR008920">
    <property type="entry name" value="TF_FadR/GntR_C"/>
</dbReference>
<feature type="domain" description="HTH gntR-type" evidence="4">
    <location>
        <begin position="11"/>
        <end position="79"/>
    </location>
</feature>
<keyword evidence="1" id="KW-0805">Transcription regulation</keyword>
<dbReference type="Pfam" id="PF00392">
    <property type="entry name" value="GntR"/>
    <property type="match status" value="1"/>
</dbReference>
<dbReference type="GO" id="GO:0003700">
    <property type="term" value="F:DNA-binding transcription factor activity"/>
    <property type="evidence" value="ECO:0007669"/>
    <property type="project" value="InterPro"/>
</dbReference>
<dbReference type="Pfam" id="PF07729">
    <property type="entry name" value="FCD"/>
    <property type="match status" value="1"/>
</dbReference>
<dbReference type="Gene3D" id="1.10.10.10">
    <property type="entry name" value="Winged helix-like DNA-binding domain superfamily/Winged helix DNA-binding domain"/>
    <property type="match status" value="1"/>
</dbReference>
<reference evidence="5" key="1">
    <citation type="submission" date="2019-08" db="EMBL/GenBank/DDBJ databases">
        <authorList>
            <person name="Kucharzyk K."/>
            <person name="Murdoch R.W."/>
            <person name="Higgins S."/>
            <person name="Loffler F."/>
        </authorList>
    </citation>
    <scope>NUCLEOTIDE SEQUENCE</scope>
</reference>
<dbReference type="InterPro" id="IPR000524">
    <property type="entry name" value="Tscrpt_reg_HTH_GntR"/>
</dbReference>
<dbReference type="CDD" id="cd07377">
    <property type="entry name" value="WHTH_GntR"/>
    <property type="match status" value="1"/>
</dbReference>
<dbReference type="SUPFAM" id="SSF48008">
    <property type="entry name" value="GntR ligand-binding domain-like"/>
    <property type="match status" value="1"/>
</dbReference>
<keyword evidence="2" id="KW-0238">DNA-binding</keyword>
<dbReference type="GO" id="GO:0003677">
    <property type="term" value="F:DNA binding"/>
    <property type="evidence" value="ECO:0007669"/>
    <property type="project" value="UniProtKB-KW"/>
</dbReference>
<keyword evidence="3" id="KW-0804">Transcription</keyword>
<dbReference type="Gene3D" id="1.20.120.530">
    <property type="entry name" value="GntR ligand-binding domain-like"/>
    <property type="match status" value="1"/>
</dbReference>
<name>A0A644XSP5_9ZZZZ</name>
<evidence type="ECO:0000256" key="2">
    <source>
        <dbReference type="ARBA" id="ARBA00023125"/>
    </source>
</evidence>
<dbReference type="InterPro" id="IPR011711">
    <property type="entry name" value="GntR_C"/>
</dbReference>
<dbReference type="SMART" id="SM00345">
    <property type="entry name" value="HTH_GNTR"/>
    <property type="match status" value="1"/>
</dbReference>
<dbReference type="PANTHER" id="PTHR43537:SF5">
    <property type="entry name" value="UXU OPERON TRANSCRIPTIONAL REGULATOR"/>
    <property type="match status" value="1"/>
</dbReference>
<gene>
    <name evidence="5" type="primary">lutR_21</name>
    <name evidence="5" type="ORF">SDC9_65681</name>
</gene>
<proteinExistence type="predicted"/>
<evidence type="ECO:0000256" key="1">
    <source>
        <dbReference type="ARBA" id="ARBA00023015"/>
    </source>
</evidence>